<name>F0S9T6_PSESL</name>
<keyword evidence="2" id="KW-1185">Reference proteome</keyword>
<reference evidence="1 2" key="1">
    <citation type="journal article" date="2011" name="Stand. Genomic Sci.">
        <title>Complete genome sequence of the gliding, heparinolytic Pedobacter saltans type strain (113).</title>
        <authorList>
            <person name="Liolios K."/>
            <person name="Sikorski J."/>
            <person name="Lu M."/>
            <person name="Nolan M."/>
            <person name="Lapidus A."/>
            <person name="Lucas S."/>
            <person name="Hammon N."/>
            <person name="Deshpande S."/>
            <person name="Cheng J.F."/>
            <person name="Tapia R."/>
            <person name="Han C."/>
            <person name="Goodwin L."/>
            <person name="Pitluck S."/>
            <person name="Huntemann M."/>
            <person name="Ivanova N."/>
            <person name="Pagani I."/>
            <person name="Mavromatis K."/>
            <person name="Ovchinikova G."/>
            <person name="Pati A."/>
            <person name="Chen A."/>
            <person name="Palaniappan K."/>
            <person name="Land M."/>
            <person name="Hauser L."/>
            <person name="Brambilla E.M."/>
            <person name="Kotsyurbenko O."/>
            <person name="Rohde M."/>
            <person name="Tindall B.J."/>
            <person name="Abt B."/>
            <person name="Goker M."/>
            <person name="Detter J.C."/>
            <person name="Woyke T."/>
            <person name="Bristow J."/>
            <person name="Eisen J.A."/>
            <person name="Markowitz V."/>
            <person name="Hugenholtz P."/>
            <person name="Klenk H.P."/>
            <person name="Kyrpides N.C."/>
        </authorList>
    </citation>
    <scope>NUCLEOTIDE SEQUENCE [LARGE SCALE GENOMIC DNA]</scope>
    <source>
        <strain evidence="2">ATCC 51119 / DSM 12145 / JCM 21818 / LMG 10337 / NBRC 100064 / NCIMB 13643</strain>
    </source>
</reference>
<evidence type="ECO:0000313" key="1">
    <source>
        <dbReference type="EMBL" id="ADY51442.1"/>
    </source>
</evidence>
<gene>
    <name evidence="1" type="ordered locus">Pedsa_0870</name>
</gene>
<dbReference type="KEGG" id="psn:Pedsa_0870"/>
<dbReference type="RefSeq" id="WP_013631942.1">
    <property type="nucleotide sequence ID" value="NC_015177.1"/>
</dbReference>
<dbReference type="Proteomes" id="UP000000310">
    <property type="component" value="Chromosome"/>
</dbReference>
<protein>
    <submittedName>
        <fullName evidence="1">Uncharacterized protein</fullName>
    </submittedName>
</protein>
<dbReference type="EMBL" id="CP002545">
    <property type="protein sequence ID" value="ADY51442.1"/>
    <property type="molecule type" value="Genomic_DNA"/>
</dbReference>
<sequence length="57" mass="6496">MATDKQKAEVLAQTKYINGLKVQRNRLIKGTPSHKAVVAMIKASELDLKKKRKKYKV</sequence>
<reference evidence="2" key="2">
    <citation type="submission" date="2011-02" db="EMBL/GenBank/DDBJ databases">
        <title>The complete genome of Pedobacter saltans DSM 12145.</title>
        <authorList>
            <consortium name="US DOE Joint Genome Institute (JGI-PGF)"/>
            <person name="Lucas S."/>
            <person name="Copeland A."/>
            <person name="Lapidus A."/>
            <person name="Bruce D."/>
            <person name="Goodwin L."/>
            <person name="Pitluck S."/>
            <person name="Kyrpides N."/>
            <person name="Mavromatis K."/>
            <person name="Pagani I."/>
            <person name="Ivanova N."/>
            <person name="Ovchinnikova G."/>
            <person name="Lu M."/>
            <person name="Detter J.C."/>
            <person name="Han C."/>
            <person name="Land M."/>
            <person name="Hauser L."/>
            <person name="Markowitz V."/>
            <person name="Cheng J.-F."/>
            <person name="Hugenholtz P."/>
            <person name="Woyke T."/>
            <person name="Wu D."/>
            <person name="Tindall B."/>
            <person name="Pomrenke H.G."/>
            <person name="Brambilla E."/>
            <person name="Klenk H.-P."/>
            <person name="Eisen J.A."/>
        </authorList>
    </citation>
    <scope>NUCLEOTIDE SEQUENCE [LARGE SCALE GENOMIC DNA]</scope>
    <source>
        <strain evidence="2">ATCC 51119 / DSM 12145 / JCM 21818 / LMG 10337 / NBRC 100064 / NCIMB 13643</strain>
    </source>
</reference>
<evidence type="ECO:0000313" key="2">
    <source>
        <dbReference type="Proteomes" id="UP000000310"/>
    </source>
</evidence>
<accession>F0S9T6</accession>
<dbReference type="HOGENOM" id="CLU_2993360_0_0_10"/>
<proteinExistence type="predicted"/>
<organism evidence="1 2">
    <name type="scientific">Pseudopedobacter saltans (strain ATCC 51119 / DSM 12145 / JCM 21818 / CCUG 39354 / LMG 10337 / NBRC 100064 / NCIMB 13643)</name>
    <name type="common">Pedobacter saltans</name>
    <dbReference type="NCBI Taxonomy" id="762903"/>
    <lineage>
        <taxon>Bacteria</taxon>
        <taxon>Pseudomonadati</taxon>
        <taxon>Bacteroidota</taxon>
        <taxon>Sphingobacteriia</taxon>
        <taxon>Sphingobacteriales</taxon>
        <taxon>Sphingobacteriaceae</taxon>
        <taxon>Pseudopedobacter</taxon>
    </lineage>
</organism>
<dbReference type="STRING" id="762903.Pedsa_0870"/>
<dbReference type="AlphaFoldDB" id="F0S9T6"/>